<keyword evidence="3" id="KW-1133">Transmembrane helix</keyword>
<evidence type="ECO:0000256" key="2">
    <source>
        <dbReference type="SAM" id="MobiDB-lite"/>
    </source>
</evidence>
<dbReference type="AlphaFoldDB" id="A0A2U1ZZP0"/>
<accession>A0A2U1ZZP0</accession>
<keyword evidence="5" id="KW-1185">Reference proteome</keyword>
<evidence type="ECO:0000256" key="1">
    <source>
        <dbReference type="ARBA" id="ARBA00008404"/>
    </source>
</evidence>
<dbReference type="PANTHER" id="PTHR34703">
    <property type="entry name" value="ANTIPORTER SUBUNIT MNHG2-RELATED"/>
    <property type="match status" value="1"/>
</dbReference>
<dbReference type="GO" id="GO:0015385">
    <property type="term" value="F:sodium:proton antiporter activity"/>
    <property type="evidence" value="ECO:0007669"/>
    <property type="project" value="TreeGrafter"/>
</dbReference>
<dbReference type="PANTHER" id="PTHR34703:SF1">
    <property type="entry name" value="ANTIPORTER SUBUNIT MNHG2-RELATED"/>
    <property type="match status" value="1"/>
</dbReference>
<evidence type="ECO:0000313" key="4">
    <source>
        <dbReference type="EMBL" id="PWD52423.1"/>
    </source>
</evidence>
<evidence type="ECO:0000256" key="3">
    <source>
        <dbReference type="SAM" id="Phobius"/>
    </source>
</evidence>
<gene>
    <name evidence="4" type="ORF">C8046_06820</name>
</gene>
<proteinExistence type="inferred from homology"/>
<feature type="region of interest" description="Disordered" evidence="2">
    <location>
        <begin position="92"/>
        <end position="114"/>
    </location>
</feature>
<comment type="similarity">
    <text evidence="1">Belongs to the CPA3 antiporters (TC 2.A.63) subunit G family.</text>
</comment>
<dbReference type="Pfam" id="PF03334">
    <property type="entry name" value="PhaG_MnhG_YufB"/>
    <property type="match status" value="1"/>
</dbReference>
<sequence>MTVAADVLVVTLLAVGTLFVVVGTVGLLRFPDLATRLHAVAKADNLGLGLIVAALTLHAVAGGGDGWGVAAKLVLIWLLALLATAANSHLLARREESDEPAGHDGAGESDGGSS</sequence>
<dbReference type="InterPro" id="IPR005133">
    <property type="entry name" value="PhaG_MnhG_YufB"/>
</dbReference>
<keyword evidence="3" id="KW-0812">Transmembrane</keyword>
<organism evidence="4 5">
    <name type="scientific">Serinibacter arcticus</name>
    <dbReference type="NCBI Taxonomy" id="1655435"/>
    <lineage>
        <taxon>Bacteria</taxon>
        <taxon>Bacillati</taxon>
        <taxon>Actinomycetota</taxon>
        <taxon>Actinomycetes</taxon>
        <taxon>Micrococcales</taxon>
        <taxon>Beutenbergiaceae</taxon>
        <taxon>Serinibacter</taxon>
    </lineage>
</organism>
<dbReference type="OrthoDB" id="4427992at2"/>
<feature type="transmembrane region" description="Helical" evidence="3">
    <location>
        <begin position="40"/>
        <end position="61"/>
    </location>
</feature>
<name>A0A2U1ZZP0_9MICO</name>
<dbReference type="EMBL" id="PYHR01000002">
    <property type="protein sequence ID" value="PWD52423.1"/>
    <property type="molecule type" value="Genomic_DNA"/>
</dbReference>
<comment type="caution">
    <text evidence="4">The sequence shown here is derived from an EMBL/GenBank/DDBJ whole genome shotgun (WGS) entry which is preliminary data.</text>
</comment>
<dbReference type="Proteomes" id="UP000245166">
    <property type="component" value="Unassembled WGS sequence"/>
</dbReference>
<feature type="transmembrane region" description="Helical" evidence="3">
    <location>
        <begin position="67"/>
        <end position="86"/>
    </location>
</feature>
<reference evidence="4 5" key="1">
    <citation type="submission" date="2018-03" db="EMBL/GenBank/DDBJ databases">
        <title>Genome assembly of novel Miniimonas species PCH200.</title>
        <authorList>
            <person name="Thakur V."/>
            <person name="Kumar V."/>
            <person name="Singh D."/>
        </authorList>
    </citation>
    <scope>NUCLEOTIDE SEQUENCE [LARGE SCALE GENOMIC DNA]</scope>
    <source>
        <strain evidence="4 5">PCH200</strain>
    </source>
</reference>
<keyword evidence="3" id="KW-0472">Membrane</keyword>
<feature type="compositionally biased region" description="Basic and acidic residues" evidence="2">
    <location>
        <begin position="92"/>
        <end position="106"/>
    </location>
</feature>
<evidence type="ECO:0000313" key="5">
    <source>
        <dbReference type="Proteomes" id="UP000245166"/>
    </source>
</evidence>
<protein>
    <submittedName>
        <fullName evidence="4">Na+/H+ antiporter subunit G</fullName>
    </submittedName>
</protein>
<feature type="transmembrane region" description="Helical" evidence="3">
    <location>
        <begin position="6"/>
        <end position="28"/>
    </location>
</feature>